<evidence type="ECO:0000256" key="1">
    <source>
        <dbReference type="SAM" id="MobiDB-lite"/>
    </source>
</evidence>
<evidence type="ECO:0000313" key="3">
    <source>
        <dbReference type="Proteomes" id="UP000252893"/>
    </source>
</evidence>
<dbReference type="Pfam" id="PF05136">
    <property type="entry name" value="Phage_portal_2"/>
    <property type="match status" value="1"/>
</dbReference>
<dbReference type="GO" id="GO:0005198">
    <property type="term" value="F:structural molecule activity"/>
    <property type="evidence" value="ECO:0007669"/>
    <property type="project" value="InterPro"/>
</dbReference>
<dbReference type="Proteomes" id="UP000252893">
    <property type="component" value="Unassembled WGS sequence"/>
</dbReference>
<name>A0A366DKE3_9HYPH</name>
<proteinExistence type="predicted"/>
<feature type="region of interest" description="Disordered" evidence="1">
    <location>
        <begin position="289"/>
        <end position="314"/>
    </location>
</feature>
<dbReference type="EMBL" id="QNRH01000013">
    <property type="protein sequence ID" value="RBO90506.1"/>
    <property type="molecule type" value="Genomic_DNA"/>
</dbReference>
<dbReference type="RefSeq" id="WP_113946255.1">
    <property type="nucleotide sequence ID" value="NZ_JBHEEG010000005.1"/>
</dbReference>
<sequence>MANLLDKAIGYVSPKAGAQRAASRRRMELLRQMRSYEGASGGRHAANWYAPSSTADDEIGKAGKTLRNRSREMIRNEPLAQKIVTSHANNFVGYGITPRPKTGNPDRDKKVMDLFDEWSKVCFTGTNMGFHGGIYLMARMMVGAGEGYVRKRTRKKSDGLPVPLQLQILDAEFCDWSKAEVPSTKPLNYVVQGIEFDAIGNRSGYWMHQSNPSSVWGWLRGSLGLNSKFIPADEIVHFYEAQDNQVHGVPWLTPVMTEIRDLKDYELSENIRKKIEACMVGMVIPGENETDPADPNIGLHETADPNKRQDPASVTDMNGFPFERMEPGMFGVLRNGKDIKFNSPAVSAGVEQYIRTRHRSIAAGVRMPYEIMTGDFSQANFASGKLGILEYHRFVETVQWHIFIPCLNTIWNWFIQAAKLGGKIPNNWDVPVEWAPPERESITRLDDARADLIEVRLGKRSMQDVISSTGRDPKTVLKEIDDWNMMTDETKSKVILDSDPRKIALNGQLQQALMGDNSKGGSDA</sequence>
<dbReference type="AlphaFoldDB" id="A0A366DKE3"/>
<dbReference type="InterPro" id="IPR006429">
    <property type="entry name" value="Phage_lambda_portal"/>
</dbReference>
<dbReference type="OrthoDB" id="9770450at2"/>
<reference evidence="2 3" key="1">
    <citation type="submission" date="2018-06" db="EMBL/GenBank/DDBJ databases">
        <title>Genomic Encyclopedia of Type Strains, Phase IV (KMG-IV): sequencing the most valuable type-strain genomes for metagenomic binning, comparative biology and taxonomic classification.</title>
        <authorList>
            <person name="Goeker M."/>
        </authorList>
    </citation>
    <scope>NUCLEOTIDE SEQUENCE [LARGE SCALE GENOMIC DNA]</scope>
    <source>
        <strain evidence="2 3">DSM 25619</strain>
    </source>
</reference>
<gene>
    <name evidence="2" type="ORF">DFR47_11367</name>
</gene>
<protein>
    <submittedName>
        <fullName evidence="2">Lambda family phage portal protein</fullName>
    </submittedName>
</protein>
<accession>A0A366DKE3</accession>
<organism evidence="2 3">
    <name type="scientific">Pseudochrobactrum asaccharolyticum</name>
    <dbReference type="NCBI Taxonomy" id="354351"/>
    <lineage>
        <taxon>Bacteria</taxon>
        <taxon>Pseudomonadati</taxon>
        <taxon>Pseudomonadota</taxon>
        <taxon>Alphaproteobacteria</taxon>
        <taxon>Hyphomicrobiales</taxon>
        <taxon>Brucellaceae</taxon>
        <taxon>Pseudochrobactrum</taxon>
    </lineage>
</organism>
<dbReference type="NCBIfam" id="TIGR01539">
    <property type="entry name" value="portal_lambda"/>
    <property type="match status" value="1"/>
</dbReference>
<comment type="caution">
    <text evidence="2">The sequence shown here is derived from an EMBL/GenBank/DDBJ whole genome shotgun (WGS) entry which is preliminary data.</text>
</comment>
<evidence type="ECO:0000313" key="2">
    <source>
        <dbReference type="EMBL" id="RBO90506.1"/>
    </source>
</evidence>
<feature type="compositionally biased region" description="Basic and acidic residues" evidence="1">
    <location>
        <begin position="301"/>
        <end position="310"/>
    </location>
</feature>
<dbReference type="GO" id="GO:0019068">
    <property type="term" value="P:virion assembly"/>
    <property type="evidence" value="ECO:0007669"/>
    <property type="project" value="InterPro"/>
</dbReference>
<keyword evidence="3" id="KW-1185">Reference proteome</keyword>